<dbReference type="Pfam" id="PF25597">
    <property type="entry name" value="SH3_retrovirus"/>
    <property type="match status" value="1"/>
</dbReference>
<comment type="caution">
    <text evidence="2">The sequence shown here is derived from an EMBL/GenBank/DDBJ whole genome shotgun (WGS) entry which is preliminary data.</text>
</comment>
<reference evidence="2" key="1">
    <citation type="submission" date="2021-03" db="EMBL/GenBank/DDBJ databases">
        <title>Draft genome sequence of rust myrtle Austropuccinia psidii MF-1, a brazilian biotype.</title>
        <authorList>
            <person name="Quecine M.C."/>
            <person name="Pachon D.M.R."/>
            <person name="Bonatelli M.L."/>
            <person name="Correr F.H."/>
            <person name="Franceschini L.M."/>
            <person name="Leite T.F."/>
            <person name="Margarido G.R.A."/>
            <person name="Almeida C.A."/>
            <person name="Ferrarezi J.A."/>
            <person name="Labate C.A."/>
        </authorList>
    </citation>
    <scope>NUCLEOTIDE SEQUENCE</scope>
    <source>
        <strain evidence="2">MF-1</strain>
    </source>
</reference>
<gene>
    <name evidence="2" type="ORF">O181_070481</name>
</gene>
<dbReference type="OrthoDB" id="4075035at2759"/>
<keyword evidence="3" id="KW-1185">Reference proteome</keyword>
<evidence type="ECO:0000259" key="1">
    <source>
        <dbReference type="Pfam" id="PF25597"/>
    </source>
</evidence>
<name>A0A9Q3F5H1_9BASI</name>
<protein>
    <recommendedName>
        <fullName evidence="1">Retroviral polymerase SH3-like domain-containing protein</fullName>
    </recommendedName>
</protein>
<dbReference type="Proteomes" id="UP000765509">
    <property type="component" value="Unassembled WGS sequence"/>
</dbReference>
<evidence type="ECO:0000313" key="3">
    <source>
        <dbReference type="Proteomes" id="UP000765509"/>
    </source>
</evidence>
<dbReference type="EMBL" id="AVOT02036287">
    <property type="protein sequence ID" value="MBW0530766.1"/>
    <property type="molecule type" value="Genomic_DNA"/>
</dbReference>
<sequence>MDRRLTKKKNLRTFGCKVVFAVPKQRRPWKLSPTGETGILLGFDYGSPAYRVLKLNNRKVFITRHFIFFENEFPSLQKTSQSNEDDLDYSDDVLLVEEEEKYFDCKEEPVENKVINNHNLAEEESREVQDNSEGEVVNERQRIKIIGPRHPTLISSEIWEENILPYPRRPKALMTSSRLRDPVSYRQAIRSRNSDQWLHAIKKELHTMSKLNLWEIVPIPKHTKLVRTTWVFKTK</sequence>
<proteinExistence type="predicted"/>
<dbReference type="InterPro" id="IPR057670">
    <property type="entry name" value="SH3_retrovirus"/>
</dbReference>
<evidence type="ECO:0000313" key="2">
    <source>
        <dbReference type="EMBL" id="MBW0530766.1"/>
    </source>
</evidence>
<organism evidence="2 3">
    <name type="scientific">Austropuccinia psidii MF-1</name>
    <dbReference type="NCBI Taxonomy" id="1389203"/>
    <lineage>
        <taxon>Eukaryota</taxon>
        <taxon>Fungi</taxon>
        <taxon>Dikarya</taxon>
        <taxon>Basidiomycota</taxon>
        <taxon>Pucciniomycotina</taxon>
        <taxon>Pucciniomycetes</taxon>
        <taxon>Pucciniales</taxon>
        <taxon>Sphaerophragmiaceae</taxon>
        <taxon>Austropuccinia</taxon>
    </lineage>
</organism>
<dbReference type="AlphaFoldDB" id="A0A9Q3F5H1"/>
<feature type="domain" description="Retroviral polymerase SH3-like" evidence="1">
    <location>
        <begin position="16"/>
        <end position="79"/>
    </location>
</feature>
<accession>A0A9Q3F5H1</accession>